<reference evidence="1 2" key="1">
    <citation type="submission" date="2024-01" db="EMBL/GenBank/DDBJ databases">
        <title>Characterization of antibiotic resistant novel bacterial strains and their environmental applications.</title>
        <authorList>
            <person name="Manzoor S."/>
            <person name="Abbas S."/>
            <person name="Arshad M."/>
            <person name="Ahmed I."/>
        </authorList>
    </citation>
    <scope>NUCLEOTIDE SEQUENCE [LARGE SCALE GENOMIC DNA]</scope>
    <source>
        <strain evidence="1 2">NCCP-602</strain>
    </source>
</reference>
<comment type="caution">
    <text evidence="1">The sequence shown here is derived from an EMBL/GenBank/DDBJ whole genome shotgun (WGS) entry which is preliminary data.</text>
</comment>
<evidence type="ECO:0000313" key="2">
    <source>
        <dbReference type="Proteomes" id="UP001498238"/>
    </source>
</evidence>
<dbReference type="EMBL" id="BAAAAF010000013">
    <property type="protein sequence ID" value="GAA0036895.1"/>
    <property type="molecule type" value="Genomic_DNA"/>
</dbReference>
<accession>A0ABN0SR18</accession>
<keyword evidence="2" id="KW-1185">Reference proteome</keyword>
<sequence>MGLRLRKALSACVATAVQIVTKRHGKLTVVEYLGSAYTLAHLASLEVAGRAKIIETIGHVSLDLETGGNVSMTSGRRVKGSASRLFIETIRIAYDRLSIDVVDDEAFF</sequence>
<name>A0ABN0SR18_9MICO</name>
<organism evidence="1 2">
    <name type="scientific">Brevibacterium metallidurans</name>
    <dbReference type="NCBI Taxonomy" id="1482676"/>
    <lineage>
        <taxon>Bacteria</taxon>
        <taxon>Bacillati</taxon>
        <taxon>Actinomycetota</taxon>
        <taxon>Actinomycetes</taxon>
        <taxon>Micrococcales</taxon>
        <taxon>Brevibacteriaceae</taxon>
        <taxon>Brevibacterium</taxon>
    </lineage>
</organism>
<protein>
    <submittedName>
        <fullName evidence="1">Uncharacterized protein</fullName>
    </submittedName>
</protein>
<gene>
    <name evidence="1" type="ORF">NCCP602_28560</name>
</gene>
<evidence type="ECO:0000313" key="1">
    <source>
        <dbReference type="EMBL" id="GAA0036895.1"/>
    </source>
</evidence>
<proteinExistence type="predicted"/>
<dbReference type="Proteomes" id="UP001498238">
    <property type="component" value="Unassembled WGS sequence"/>
</dbReference>